<reference evidence="5 6" key="1">
    <citation type="submission" date="2021-01" db="EMBL/GenBank/DDBJ databases">
        <authorList>
            <person name="Ruan W."/>
            <person name="Khan S.A."/>
            <person name="Jeon C.O."/>
        </authorList>
    </citation>
    <scope>NUCLEOTIDE SEQUENCE [LARGE SCALE GENOMIC DNA]</scope>
    <source>
        <strain evidence="5 6">R798</strain>
    </source>
</reference>
<evidence type="ECO:0000256" key="3">
    <source>
        <dbReference type="ARBA" id="ARBA00023004"/>
    </source>
</evidence>
<comment type="similarity">
    <text evidence="1">Belongs to the hemerythrin family.</text>
</comment>
<reference evidence="5 6" key="2">
    <citation type="submission" date="2021-08" db="EMBL/GenBank/DDBJ databases">
        <title>Massilia sp. R798.</title>
        <authorList>
            <person name="Baek J.H."/>
            <person name="Jung H.S."/>
            <person name="Kim K.R."/>
            <person name="Jeon C.O."/>
        </authorList>
    </citation>
    <scope>NUCLEOTIDE SEQUENCE [LARGE SCALE GENOMIC DNA]</scope>
    <source>
        <strain evidence="5 6">R798</strain>
    </source>
</reference>
<gene>
    <name evidence="5" type="ORF">I4X03_007505</name>
</gene>
<dbReference type="InterPro" id="IPR035938">
    <property type="entry name" value="Hemerythrin-like_sf"/>
</dbReference>
<keyword evidence="6" id="KW-1185">Reference proteome</keyword>
<keyword evidence="2" id="KW-0479">Metal-binding</keyword>
<dbReference type="NCBIfam" id="TIGR02481">
    <property type="entry name" value="hemeryth_dom"/>
    <property type="match status" value="1"/>
</dbReference>
<evidence type="ECO:0000256" key="2">
    <source>
        <dbReference type="ARBA" id="ARBA00022723"/>
    </source>
</evidence>
<dbReference type="EMBL" id="JAFBIL020000003">
    <property type="protein sequence ID" value="MBZ2207104.1"/>
    <property type="molecule type" value="Genomic_DNA"/>
</dbReference>
<proteinExistence type="inferred from homology"/>
<organism evidence="5 6">
    <name type="scientific">Massilia soli</name>
    <dbReference type="NCBI Taxonomy" id="2792854"/>
    <lineage>
        <taxon>Bacteria</taxon>
        <taxon>Pseudomonadati</taxon>
        <taxon>Pseudomonadota</taxon>
        <taxon>Betaproteobacteria</taxon>
        <taxon>Burkholderiales</taxon>
        <taxon>Oxalobacteraceae</taxon>
        <taxon>Telluria group</taxon>
        <taxon>Massilia</taxon>
    </lineage>
</organism>
<evidence type="ECO:0000259" key="4">
    <source>
        <dbReference type="Pfam" id="PF01814"/>
    </source>
</evidence>
<dbReference type="InterPro" id="IPR012827">
    <property type="entry name" value="Hemerythrin_metal-bd"/>
</dbReference>
<sequence>MDEFAWAPEMELGNPALDEAHKALFAEMMRLYTAPDSELAEGLPQLCDKLERDFREEEDLMEALDRPDVKEHREQHARVLSALHHVEVGEPAEAREALMLLPQWFQQHLATMDRALAADLHQAGQSRQKRGGYATL</sequence>
<evidence type="ECO:0000313" key="5">
    <source>
        <dbReference type="EMBL" id="MBZ2207104.1"/>
    </source>
</evidence>
<accession>A0ABS7SLU8</accession>
<comment type="caution">
    <text evidence="5">The sequence shown here is derived from an EMBL/GenBank/DDBJ whole genome shotgun (WGS) entry which is preliminary data.</text>
</comment>
<dbReference type="CDD" id="cd12107">
    <property type="entry name" value="Hemerythrin"/>
    <property type="match status" value="1"/>
</dbReference>
<dbReference type="InterPro" id="IPR050669">
    <property type="entry name" value="Hemerythrin"/>
</dbReference>
<keyword evidence="3" id="KW-0408">Iron</keyword>
<dbReference type="Gene3D" id="1.20.120.50">
    <property type="entry name" value="Hemerythrin-like"/>
    <property type="match status" value="1"/>
</dbReference>
<dbReference type="Pfam" id="PF01814">
    <property type="entry name" value="Hemerythrin"/>
    <property type="match status" value="1"/>
</dbReference>
<feature type="domain" description="Hemerythrin-like" evidence="4">
    <location>
        <begin position="16"/>
        <end position="117"/>
    </location>
</feature>
<dbReference type="RefSeq" id="WP_223467609.1">
    <property type="nucleotide sequence ID" value="NZ_JAFBIL020000003.1"/>
</dbReference>
<dbReference type="PANTHER" id="PTHR37164">
    <property type="entry name" value="BACTERIOHEMERYTHRIN"/>
    <property type="match status" value="1"/>
</dbReference>
<dbReference type="Proteomes" id="UP000809349">
    <property type="component" value="Unassembled WGS sequence"/>
</dbReference>
<name>A0ABS7SLU8_9BURK</name>
<evidence type="ECO:0000256" key="1">
    <source>
        <dbReference type="ARBA" id="ARBA00010587"/>
    </source>
</evidence>
<dbReference type="InterPro" id="IPR012312">
    <property type="entry name" value="Hemerythrin-like"/>
</dbReference>
<dbReference type="PANTHER" id="PTHR37164:SF1">
    <property type="entry name" value="BACTERIOHEMERYTHRIN"/>
    <property type="match status" value="1"/>
</dbReference>
<protein>
    <submittedName>
        <fullName evidence="5">Hemerythrin family protein</fullName>
    </submittedName>
</protein>
<dbReference type="SUPFAM" id="SSF47188">
    <property type="entry name" value="Hemerythrin-like"/>
    <property type="match status" value="1"/>
</dbReference>
<evidence type="ECO:0000313" key="6">
    <source>
        <dbReference type="Proteomes" id="UP000809349"/>
    </source>
</evidence>